<accession>A0A2V4BFH4</accession>
<dbReference type="Proteomes" id="UP000249915">
    <property type="component" value="Unassembled WGS sequence"/>
</dbReference>
<comment type="caution">
    <text evidence="2">The sequence shown here is derived from an EMBL/GenBank/DDBJ whole genome shotgun (WGS) entry which is preliminary data.</text>
</comment>
<gene>
    <name evidence="2" type="ORF">BAY60_12100</name>
</gene>
<protein>
    <submittedName>
        <fullName evidence="2">Uncharacterized protein</fullName>
    </submittedName>
</protein>
<dbReference type="AlphaFoldDB" id="A0A2V4BFH4"/>
<name>A0A2V4BFH4_9PSEU</name>
<keyword evidence="3" id="KW-1185">Reference proteome</keyword>
<dbReference type="OrthoDB" id="5181866at2"/>
<feature type="region of interest" description="Disordered" evidence="1">
    <location>
        <begin position="27"/>
        <end position="49"/>
    </location>
</feature>
<sequence length="183" mass="20136">MPVLIVVVSLTVGGGLLARELYQPPMADEDVRPTRPTTAAVPAGRQPGPGRVELTTDAAAHPQAEPVRALLQAHFDAINRRDYDQWAGTVVTARVQAQPRQEWLANYRSTRDGSILVYRIEAAPGQRLTALIGFTSTQHVADAPPDLPRDCIRWRLALPLTQEYGEWRIDTIPAGSTPEREPC</sequence>
<evidence type="ECO:0000313" key="3">
    <source>
        <dbReference type="Proteomes" id="UP000249915"/>
    </source>
</evidence>
<reference evidence="2 3" key="1">
    <citation type="submission" date="2016-07" db="EMBL/GenBank/DDBJ databases">
        <title>Draft genome sequence of Prauserella muralis DSM 45305, isolated from a mould-covered wall in an indoor environment.</title>
        <authorList>
            <person name="Ruckert C."/>
            <person name="Albersmeier A."/>
            <person name="Jiang C.-L."/>
            <person name="Jiang Y."/>
            <person name="Kalinowski J."/>
            <person name="Schneider O."/>
            <person name="Winkler A."/>
            <person name="Zotchev S.B."/>
        </authorList>
    </citation>
    <scope>NUCLEOTIDE SEQUENCE [LARGE SCALE GENOMIC DNA]</scope>
    <source>
        <strain evidence="2 3">DSM 45305</strain>
    </source>
</reference>
<evidence type="ECO:0000256" key="1">
    <source>
        <dbReference type="SAM" id="MobiDB-lite"/>
    </source>
</evidence>
<evidence type="ECO:0000313" key="2">
    <source>
        <dbReference type="EMBL" id="PXY28339.1"/>
    </source>
</evidence>
<proteinExistence type="predicted"/>
<dbReference type="EMBL" id="MASW01000002">
    <property type="protein sequence ID" value="PXY28339.1"/>
    <property type="molecule type" value="Genomic_DNA"/>
</dbReference>
<organism evidence="2 3">
    <name type="scientific">Prauserella muralis</name>
    <dbReference type="NCBI Taxonomy" id="588067"/>
    <lineage>
        <taxon>Bacteria</taxon>
        <taxon>Bacillati</taxon>
        <taxon>Actinomycetota</taxon>
        <taxon>Actinomycetes</taxon>
        <taxon>Pseudonocardiales</taxon>
        <taxon>Pseudonocardiaceae</taxon>
        <taxon>Prauserella</taxon>
    </lineage>
</organism>